<gene>
    <name evidence="3" type="ORF">LLW17_05195</name>
</gene>
<comment type="caution">
    <text evidence="3">The sequence shown here is derived from an EMBL/GenBank/DDBJ whole genome shotgun (WGS) entry which is preliminary data.</text>
</comment>
<dbReference type="EMBL" id="JAJGMW010000005">
    <property type="protein sequence ID" value="MCC4212107.1"/>
    <property type="molecule type" value="Genomic_DNA"/>
</dbReference>
<dbReference type="Gene3D" id="3.40.50.880">
    <property type="match status" value="1"/>
</dbReference>
<keyword evidence="1" id="KW-0732">Signal</keyword>
<dbReference type="InterPro" id="IPR029010">
    <property type="entry name" value="ThuA-like"/>
</dbReference>
<accession>A0ABS8GS82</accession>
<dbReference type="SUPFAM" id="SSF52317">
    <property type="entry name" value="Class I glutamine amidotransferase-like"/>
    <property type="match status" value="1"/>
</dbReference>
<dbReference type="InterPro" id="IPR029062">
    <property type="entry name" value="Class_I_gatase-like"/>
</dbReference>
<dbReference type="PANTHER" id="PTHR40469">
    <property type="entry name" value="SECRETED GLYCOSYL HYDROLASE"/>
    <property type="match status" value="1"/>
</dbReference>
<feature type="domain" description="ThuA-like" evidence="2">
    <location>
        <begin position="30"/>
        <end position="238"/>
    </location>
</feature>
<evidence type="ECO:0000313" key="4">
    <source>
        <dbReference type="Proteomes" id="UP001197770"/>
    </source>
</evidence>
<sequence length="241" mass="27543">MRTLGLLLTIAILMLSCNSAQKPLSKGTKNVLVFTKTNGFRHASIETGVETLREIGRENVWAVQHSEDSLIFTPQNLKNFDLVVFLSTTGDILGEEQQEAFKNYMENGGKFFGIHAASDTEYGWPWYGEFIGGYFMSHPKTQKATVVKKEKHPTVAMFPERYERTDEWYNFKNLSPNVHVTLTLDESSYEGGANGDYHPHAWFHKVGEGEMYYTGGGHTEEAYAEPLFRKHLEEVMKWLME</sequence>
<evidence type="ECO:0000313" key="3">
    <source>
        <dbReference type="EMBL" id="MCC4212107.1"/>
    </source>
</evidence>
<name>A0ABS8GS82_9FLAO</name>
<dbReference type="Proteomes" id="UP001197770">
    <property type="component" value="Unassembled WGS sequence"/>
</dbReference>
<organism evidence="3 4">
    <name type="scientific">Leeuwenhoekiella parthenopeia</name>
    <dbReference type="NCBI Taxonomy" id="2890320"/>
    <lineage>
        <taxon>Bacteria</taxon>
        <taxon>Pseudomonadati</taxon>
        <taxon>Bacteroidota</taxon>
        <taxon>Flavobacteriia</taxon>
        <taxon>Flavobacteriales</taxon>
        <taxon>Flavobacteriaceae</taxon>
        <taxon>Leeuwenhoekiella</taxon>
    </lineage>
</organism>
<feature type="chain" id="PRO_5045723756" evidence="1">
    <location>
        <begin position="23"/>
        <end position="241"/>
    </location>
</feature>
<evidence type="ECO:0000259" key="2">
    <source>
        <dbReference type="Pfam" id="PF06283"/>
    </source>
</evidence>
<dbReference type="PROSITE" id="PS51257">
    <property type="entry name" value="PROKAR_LIPOPROTEIN"/>
    <property type="match status" value="1"/>
</dbReference>
<proteinExistence type="predicted"/>
<dbReference type="PANTHER" id="PTHR40469:SF2">
    <property type="entry name" value="GALACTOSE-BINDING DOMAIN-LIKE SUPERFAMILY PROTEIN"/>
    <property type="match status" value="1"/>
</dbReference>
<dbReference type="Pfam" id="PF06283">
    <property type="entry name" value="ThuA"/>
    <property type="match status" value="1"/>
</dbReference>
<protein>
    <submittedName>
        <fullName evidence="3">ThuA domain-containing protein</fullName>
    </submittedName>
</protein>
<reference evidence="3 4" key="1">
    <citation type="submission" date="2021-11" db="EMBL/GenBank/DDBJ databases">
        <title>Seasonal and diel survey of microbial diversity of the Tyrrhenian coast.</title>
        <authorList>
            <person name="Gattoni G."/>
            <person name="Corral P."/>
        </authorList>
    </citation>
    <scope>NUCLEOTIDE SEQUENCE [LARGE SCALE GENOMIC DNA]</scope>
    <source>
        <strain evidence="3 4">Mr9</strain>
    </source>
</reference>
<evidence type="ECO:0000256" key="1">
    <source>
        <dbReference type="SAM" id="SignalP"/>
    </source>
</evidence>
<feature type="signal peptide" evidence="1">
    <location>
        <begin position="1"/>
        <end position="22"/>
    </location>
</feature>
<keyword evidence="4" id="KW-1185">Reference proteome</keyword>
<dbReference type="RefSeq" id="WP_228229200.1">
    <property type="nucleotide sequence ID" value="NZ_JAJGMW010000005.1"/>
</dbReference>